<evidence type="ECO:0000313" key="1">
    <source>
        <dbReference type="EMBL" id="HGU41863.1"/>
    </source>
</evidence>
<comment type="caution">
    <text evidence="1">The sequence shown here is derived from an EMBL/GenBank/DDBJ whole genome shotgun (WGS) entry which is preliminary data.</text>
</comment>
<dbReference type="AlphaFoldDB" id="A0A7C4VV97"/>
<organism evidence="1">
    <name type="scientific">Fervidobacterium pennivorans</name>
    <dbReference type="NCBI Taxonomy" id="93466"/>
    <lineage>
        <taxon>Bacteria</taxon>
        <taxon>Thermotogati</taxon>
        <taxon>Thermotogota</taxon>
        <taxon>Thermotogae</taxon>
        <taxon>Thermotogales</taxon>
        <taxon>Fervidobacteriaceae</taxon>
        <taxon>Fervidobacterium</taxon>
    </lineage>
</organism>
<accession>A0A7C4VV97</accession>
<reference evidence="1" key="1">
    <citation type="journal article" date="2020" name="mSystems">
        <title>Genome- and Community-Level Interaction Insights into Carbon Utilization and Element Cycling Functions of Hydrothermarchaeota in Hydrothermal Sediment.</title>
        <authorList>
            <person name="Zhou Z."/>
            <person name="Liu Y."/>
            <person name="Xu W."/>
            <person name="Pan J."/>
            <person name="Luo Z.H."/>
            <person name="Li M."/>
        </authorList>
    </citation>
    <scope>NUCLEOTIDE SEQUENCE [LARGE SCALE GENOMIC DNA]</scope>
    <source>
        <strain evidence="1">SpSt-604</strain>
    </source>
</reference>
<proteinExistence type="predicted"/>
<evidence type="ECO:0008006" key="2">
    <source>
        <dbReference type="Google" id="ProtNLM"/>
    </source>
</evidence>
<dbReference type="EMBL" id="DSZT01000087">
    <property type="protein sequence ID" value="HGU41863.1"/>
    <property type="molecule type" value="Genomic_DNA"/>
</dbReference>
<gene>
    <name evidence="1" type="ORF">ENT72_02925</name>
</gene>
<name>A0A7C4VV97_FERPE</name>
<protein>
    <recommendedName>
        <fullName evidence="2">DUF4065 domain-containing protein</fullName>
    </recommendedName>
</protein>
<sequence>MNEERRLKLAKIVNNLRKNLGLKLDLKEFENRLRLQKYVFLLKKFGVDLGYSYNMYFYGPYSPDLAKDYYNLPETKEEEELPREFYNLVKGKSSRWLELATTLIMIKDGFKSFDEEKVIQNVAKSKSESPKKLRKIYNELREAKVI</sequence>